<evidence type="ECO:0000256" key="1">
    <source>
        <dbReference type="ARBA" id="ARBA00004613"/>
    </source>
</evidence>
<accession>A0A1I7RS18</accession>
<evidence type="ECO:0000256" key="9">
    <source>
        <dbReference type="SAM" id="MobiDB-lite"/>
    </source>
</evidence>
<evidence type="ECO:0000256" key="3">
    <source>
        <dbReference type="ARBA" id="ARBA00022525"/>
    </source>
</evidence>
<dbReference type="Pfam" id="PF00019">
    <property type="entry name" value="TGF_beta"/>
    <property type="match status" value="1"/>
</dbReference>
<dbReference type="PANTHER" id="PTHR11848">
    <property type="entry name" value="TGF-BETA FAMILY"/>
    <property type="match status" value="1"/>
</dbReference>
<dbReference type="Gene3D" id="2.10.90.10">
    <property type="entry name" value="Cystine-knot cytokines"/>
    <property type="match status" value="1"/>
</dbReference>
<reference evidence="12" key="1">
    <citation type="submission" date="2016-11" db="UniProtKB">
        <authorList>
            <consortium name="WormBaseParasite"/>
        </authorList>
    </citation>
    <scope>IDENTIFICATION</scope>
</reference>
<evidence type="ECO:0000256" key="6">
    <source>
        <dbReference type="ARBA" id="ARBA00023157"/>
    </source>
</evidence>
<keyword evidence="4" id="KW-0732">Signal</keyword>
<evidence type="ECO:0000259" key="10">
    <source>
        <dbReference type="PROSITE" id="PS51362"/>
    </source>
</evidence>
<dbReference type="SMART" id="SM00204">
    <property type="entry name" value="TGFB"/>
    <property type="match status" value="1"/>
</dbReference>
<keyword evidence="5 8" id="KW-0339">Growth factor</keyword>
<evidence type="ECO:0000313" key="12">
    <source>
        <dbReference type="WBParaSite" id="BXY_0352100.1"/>
    </source>
</evidence>
<keyword evidence="7" id="KW-0325">Glycoprotein</keyword>
<dbReference type="PANTHER" id="PTHR11848:SF310">
    <property type="entry name" value="PROTEIN 60A-RELATED"/>
    <property type="match status" value="1"/>
</dbReference>
<proteinExistence type="inferred from homology"/>
<dbReference type="GO" id="GO:0008083">
    <property type="term" value="F:growth factor activity"/>
    <property type="evidence" value="ECO:0007669"/>
    <property type="project" value="UniProtKB-KW"/>
</dbReference>
<evidence type="ECO:0000256" key="2">
    <source>
        <dbReference type="ARBA" id="ARBA00006656"/>
    </source>
</evidence>
<feature type="region of interest" description="Disordered" evidence="9">
    <location>
        <begin position="269"/>
        <end position="295"/>
    </location>
</feature>
<dbReference type="eggNOG" id="KOG3900">
    <property type="taxonomic scope" value="Eukaryota"/>
</dbReference>
<dbReference type="AlphaFoldDB" id="A0A1I7RS18"/>
<evidence type="ECO:0000256" key="7">
    <source>
        <dbReference type="ARBA" id="ARBA00023180"/>
    </source>
</evidence>
<feature type="domain" description="TGF-beta family profile" evidence="10">
    <location>
        <begin position="272"/>
        <end position="402"/>
    </location>
</feature>
<dbReference type="InterPro" id="IPR017948">
    <property type="entry name" value="TGFb_CS"/>
</dbReference>
<dbReference type="SUPFAM" id="SSF57501">
    <property type="entry name" value="Cystine-knot cytokines"/>
    <property type="match status" value="1"/>
</dbReference>
<comment type="similarity">
    <text evidence="2 8">Belongs to the TGF-beta family.</text>
</comment>
<organism evidence="11 12">
    <name type="scientific">Bursaphelenchus xylophilus</name>
    <name type="common">Pinewood nematode worm</name>
    <name type="synonym">Aphelenchoides xylophilus</name>
    <dbReference type="NCBI Taxonomy" id="6326"/>
    <lineage>
        <taxon>Eukaryota</taxon>
        <taxon>Metazoa</taxon>
        <taxon>Ecdysozoa</taxon>
        <taxon>Nematoda</taxon>
        <taxon>Chromadorea</taxon>
        <taxon>Rhabditida</taxon>
        <taxon>Tylenchina</taxon>
        <taxon>Tylenchomorpha</taxon>
        <taxon>Aphelenchoidea</taxon>
        <taxon>Aphelenchoididae</taxon>
        <taxon>Bursaphelenchus</taxon>
    </lineage>
</organism>
<dbReference type="FunFam" id="2.10.90.10:FF:000001">
    <property type="entry name" value="Bone morphogenetic protein 4"/>
    <property type="match status" value="1"/>
</dbReference>
<dbReference type="InterPro" id="IPR015615">
    <property type="entry name" value="TGF-beta-rel"/>
</dbReference>
<dbReference type="Proteomes" id="UP000095284">
    <property type="component" value="Unplaced"/>
</dbReference>
<keyword evidence="3" id="KW-0964">Secreted</keyword>
<dbReference type="PROSITE" id="PS51362">
    <property type="entry name" value="TGF_BETA_2"/>
    <property type="match status" value="1"/>
</dbReference>
<dbReference type="InterPro" id="IPR001839">
    <property type="entry name" value="TGF-b_C"/>
</dbReference>
<feature type="compositionally biased region" description="Basic residues" evidence="9">
    <location>
        <begin position="269"/>
        <end position="292"/>
    </location>
</feature>
<protein>
    <submittedName>
        <fullName evidence="12">TGF_BETA_2 domain-containing protein</fullName>
    </submittedName>
</protein>
<comment type="subcellular location">
    <subcellularLocation>
        <location evidence="1">Secreted</location>
    </subcellularLocation>
</comment>
<dbReference type="PROSITE" id="PS00250">
    <property type="entry name" value="TGF_BETA_1"/>
    <property type="match status" value="1"/>
</dbReference>
<evidence type="ECO:0000313" key="11">
    <source>
        <dbReference type="Proteomes" id="UP000095284"/>
    </source>
</evidence>
<keyword evidence="6" id="KW-1015">Disulfide bond</keyword>
<evidence type="ECO:0000256" key="5">
    <source>
        <dbReference type="ARBA" id="ARBA00023030"/>
    </source>
</evidence>
<dbReference type="WBParaSite" id="BXY_0352100.1">
    <property type="protein sequence ID" value="BXY_0352100.1"/>
    <property type="gene ID" value="BXY_0352100"/>
</dbReference>
<evidence type="ECO:0000256" key="8">
    <source>
        <dbReference type="RuleBase" id="RU000354"/>
    </source>
</evidence>
<name>A0A1I7RS18_BURXY</name>
<dbReference type="GO" id="GO:0005125">
    <property type="term" value="F:cytokine activity"/>
    <property type="evidence" value="ECO:0007669"/>
    <property type="project" value="TreeGrafter"/>
</dbReference>
<dbReference type="InterPro" id="IPR029034">
    <property type="entry name" value="Cystine-knot_cytokine"/>
</dbReference>
<dbReference type="GO" id="GO:0005615">
    <property type="term" value="C:extracellular space"/>
    <property type="evidence" value="ECO:0007669"/>
    <property type="project" value="TreeGrafter"/>
</dbReference>
<dbReference type="CDD" id="cd13761">
    <property type="entry name" value="TGF_beta_BMP5_like"/>
    <property type="match status" value="1"/>
</dbReference>
<evidence type="ECO:0000256" key="4">
    <source>
        <dbReference type="ARBA" id="ARBA00022729"/>
    </source>
</evidence>
<sequence>MPPSSAVEHFGNVYKTGRSRPDWHRSQLIFNTREPCERLTFLNVFPVLYGHFSQSTRPEMIIIWPNQGDRFWSLLIIFIMLSTVASLQMSATGFDETERKFLRRLFLKRFGLDDLVEESSVPLKREMPDYIWELYEKAQDEDQDLVRHFFPSQKVGSDIYFDLDVQHAKLEEEQLEKAFLRIQLPQGTVLRGILKVSKLGSTKLLDSKILPQFFSRNNWIDLDVTSAFQSTVHKIGFSVDFVASSEAKPWPKAAESAALVTFVQEKQNLRKRRKRNTKNQKRSNRKHRKHHVLSSYDGTQCRRSKLYVDFGELNWDDWIMAPAGYDAYQCQGKCTHPMPSQLNTTNHAIIQSLIHSIDPSAVPPPSCVPVETSPISILYRDVNNTVVVKTYADMKVEACGCH</sequence>